<protein>
    <recommendedName>
        <fullName evidence="2">Transcriptional regulator</fullName>
    </recommendedName>
</protein>
<accession>A0AA90KFZ6</accession>
<dbReference type="EMBL" id="JABXJJ020000010">
    <property type="protein sequence ID" value="MDI5969524.1"/>
    <property type="molecule type" value="Genomic_DNA"/>
</dbReference>
<dbReference type="RefSeq" id="WP_271315051.1">
    <property type="nucleotide sequence ID" value="NZ_JABXJJ020000010.1"/>
</dbReference>
<proteinExistence type="predicted"/>
<evidence type="ECO:0000313" key="1">
    <source>
        <dbReference type="EMBL" id="MDI5969524.1"/>
    </source>
</evidence>
<name>A0AA90KFZ6_9ACTN</name>
<comment type="caution">
    <text evidence="1">The sequence shown here is derived from an EMBL/GenBank/DDBJ whole genome shotgun (WGS) entry which is preliminary data.</text>
</comment>
<organism evidence="1">
    <name type="scientific">Streptantibioticus silvisoli</name>
    <dbReference type="NCBI Taxonomy" id="2705255"/>
    <lineage>
        <taxon>Bacteria</taxon>
        <taxon>Bacillati</taxon>
        <taxon>Actinomycetota</taxon>
        <taxon>Actinomycetes</taxon>
        <taxon>Kitasatosporales</taxon>
        <taxon>Streptomycetaceae</taxon>
        <taxon>Streptantibioticus</taxon>
    </lineage>
</organism>
<gene>
    <name evidence="1" type="ORF">POF50_009260</name>
</gene>
<evidence type="ECO:0008006" key="2">
    <source>
        <dbReference type="Google" id="ProtNLM"/>
    </source>
</evidence>
<reference evidence="1" key="1">
    <citation type="submission" date="2023-05" db="EMBL/GenBank/DDBJ databases">
        <title>Streptantibioticus silvisoli sp. nov., acidotolerant actinomycetes 1 from pine litter.</title>
        <authorList>
            <person name="Swiecimska M."/>
            <person name="Golinska P."/>
            <person name="Sangal V."/>
            <person name="Wachnowicz B."/>
            <person name="Goodfellow M."/>
        </authorList>
    </citation>
    <scope>NUCLEOTIDE SEQUENCE</scope>
    <source>
        <strain evidence="1">SL13</strain>
    </source>
</reference>
<dbReference type="AlphaFoldDB" id="A0AA90KFZ6"/>
<sequence length="216" mass="22701">MTVLADNWDTQCDQWYLLQQPPGRVPPLPPPQQTDAWAAALGGVPAQDLRLQLTVQSRPGEPVVLHTLYVTVVGSATAPAGNGYTLSAGCGGGLAPASFAVDLDATAPRARSVSGFDGGDREPAVDFPLQVSATDAEVLDVDAHTLDHDVSWYLDLVWSSGTRQGTLRIDDHGHPFRTVGLKGDPLYYYTSTAWIPIPKAPQGTAQPSAAGSDGSG</sequence>